<dbReference type="Proteomes" id="UP001201812">
    <property type="component" value="Unassembled WGS sequence"/>
</dbReference>
<accession>A0AAD4NE42</accession>
<name>A0AAD4NE42_9BILA</name>
<dbReference type="GO" id="GO:0030027">
    <property type="term" value="C:lamellipodium"/>
    <property type="evidence" value="ECO:0007669"/>
    <property type="project" value="TreeGrafter"/>
</dbReference>
<keyword evidence="2" id="KW-1185">Reference proteome</keyword>
<sequence length="179" mass="20173">MKSVSTNLLPVYPSVSERNFDTYIVEENPGVRYYRHPSGVIVISLDESHEVKTKEVDEIKWEVSQRKGRGVDRSKLELRGKNKNGSLNVFPNTRLCLIHCTDGSEFSIRAGIRGFLVEVNEQQLKENPNLVKIAPRSHGYIAIMLPRGVRAQTDATFTFKKSTLIGKRELKLSSLMGIG</sequence>
<dbReference type="AlphaFoldDB" id="A0AAD4NE42"/>
<dbReference type="GO" id="GO:0005634">
    <property type="term" value="C:nucleus"/>
    <property type="evidence" value="ECO:0007669"/>
    <property type="project" value="TreeGrafter"/>
</dbReference>
<organism evidence="1 2">
    <name type="scientific">Ditylenchus destructor</name>
    <dbReference type="NCBI Taxonomy" id="166010"/>
    <lineage>
        <taxon>Eukaryota</taxon>
        <taxon>Metazoa</taxon>
        <taxon>Ecdysozoa</taxon>
        <taxon>Nematoda</taxon>
        <taxon>Chromadorea</taxon>
        <taxon>Rhabditida</taxon>
        <taxon>Tylenchina</taxon>
        <taxon>Tylenchomorpha</taxon>
        <taxon>Sphaerularioidea</taxon>
        <taxon>Anguinidae</taxon>
        <taxon>Anguininae</taxon>
        <taxon>Ditylenchus</taxon>
    </lineage>
</organism>
<protein>
    <submittedName>
        <fullName evidence="1">Protein Simiate</fullName>
    </submittedName>
</protein>
<dbReference type="SUPFAM" id="SSF51230">
    <property type="entry name" value="Single hybrid motif"/>
    <property type="match status" value="1"/>
</dbReference>
<dbReference type="GO" id="GO:0030425">
    <property type="term" value="C:dendrite"/>
    <property type="evidence" value="ECO:0007669"/>
    <property type="project" value="TreeGrafter"/>
</dbReference>
<dbReference type="GO" id="GO:0030833">
    <property type="term" value="P:regulation of actin filament polymerization"/>
    <property type="evidence" value="ECO:0007669"/>
    <property type="project" value="TreeGrafter"/>
</dbReference>
<dbReference type="GO" id="GO:0048813">
    <property type="term" value="P:dendrite morphogenesis"/>
    <property type="evidence" value="ECO:0007669"/>
    <property type="project" value="TreeGrafter"/>
</dbReference>
<reference evidence="1" key="1">
    <citation type="submission" date="2022-01" db="EMBL/GenBank/DDBJ databases">
        <title>Genome Sequence Resource for Two Populations of Ditylenchus destructor, the Migratory Endoparasitic Phytonematode.</title>
        <authorList>
            <person name="Zhang H."/>
            <person name="Lin R."/>
            <person name="Xie B."/>
        </authorList>
    </citation>
    <scope>NUCLEOTIDE SEQUENCE</scope>
    <source>
        <strain evidence="1">BazhouSP</strain>
    </source>
</reference>
<dbReference type="EMBL" id="JAKKPZ010000002">
    <property type="protein sequence ID" value="KAI1725368.1"/>
    <property type="molecule type" value="Genomic_DNA"/>
</dbReference>
<evidence type="ECO:0000313" key="1">
    <source>
        <dbReference type="EMBL" id="KAI1725368.1"/>
    </source>
</evidence>
<proteinExistence type="predicted"/>
<comment type="caution">
    <text evidence="1">The sequence shown here is derived from an EMBL/GenBank/DDBJ whole genome shotgun (WGS) entry which is preliminary data.</text>
</comment>
<dbReference type="GO" id="GO:0051489">
    <property type="term" value="P:regulation of filopodium assembly"/>
    <property type="evidence" value="ECO:0007669"/>
    <property type="project" value="TreeGrafter"/>
</dbReference>
<dbReference type="GO" id="GO:0032433">
    <property type="term" value="C:filopodium tip"/>
    <property type="evidence" value="ECO:0007669"/>
    <property type="project" value="TreeGrafter"/>
</dbReference>
<evidence type="ECO:0000313" key="2">
    <source>
        <dbReference type="Proteomes" id="UP001201812"/>
    </source>
</evidence>
<gene>
    <name evidence="1" type="ORF">DdX_02025</name>
</gene>
<dbReference type="GO" id="GO:0003785">
    <property type="term" value="F:actin monomer binding"/>
    <property type="evidence" value="ECO:0007669"/>
    <property type="project" value="TreeGrafter"/>
</dbReference>
<dbReference type="InterPro" id="IPR011053">
    <property type="entry name" value="Single_hybrid_motif"/>
</dbReference>
<dbReference type="InterPro" id="IPR039169">
    <property type="entry name" value="Abitram"/>
</dbReference>
<dbReference type="PANTHER" id="PTHR13651">
    <property type="entry name" value="PROTEIN ABITRAM"/>
    <property type="match status" value="1"/>
</dbReference>
<dbReference type="PANTHER" id="PTHR13651:SF0">
    <property type="entry name" value="PROTEIN ABITRAM"/>
    <property type="match status" value="1"/>
</dbReference>
<dbReference type="GO" id="GO:0051015">
    <property type="term" value="F:actin filament binding"/>
    <property type="evidence" value="ECO:0007669"/>
    <property type="project" value="TreeGrafter"/>
</dbReference>